<dbReference type="AlphaFoldDB" id="A0AAE0BV26"/>
<gene>
    <name evidence="3" type="ORF">CYMTET_47768</name>
</gene>
<dbReference type="GO" id="GO:0031146">
    <property type="term" value="P:SCF-dependent proteasomal ubiquitin-dependent protein catabolic process"/>
    <property type="evidence" value="ECO:0007669"/>
    <property type="project" value="TreeGrafter"/>
</dbReference>
<reference evidence="3 4" key="1">
    <citation type="journal article" date="2015" name="Genome Biol. Evol.">
        <title>Comparative Genomics of a Bacterivorous Green Alga Reveals Evolutionary Causalities and Consequences of Phago-Mixotrophic Mode of Nutrition.</title>
        <authorList>
            <person name="Burns J.A."/>
            <person name="Paasch A."/>
            <person name="Narechania A."/>
            <person name="Kim E."/>
        </authorList>
    </citation>
    <scope>NUCLEOTIDE SEQUENCE [LARGE SCALE GENOMIC DNA]</scope>
    <source>
        <strain evidence="3 4">PLY_AMNH</strain>
    </source>
</reference>
<dbReference type="InterPro" id="IPR006553">
    <property type="entry name" value="Leu-rich_rpt_Cys-con_subtyp"/>
</dbReference>
<evidence type="ECO:0000313" key="4">
    <source>
        <dbReference type="Proteomes" id="UP001190700"/>
    </source>
</evidence>
<dbReference type="EMBL" id="LGRX02033150">
    <property type="protein sequence ID" value="KAK3242609.1"/>
    <property type="molecule type" value="Genomic_DNA"/>
</dbReference>
<proteinExistence type="predicted"/>
<comment type="subcellular location">
    <subcellularLocation>
        <location evidence="1">Cytoplasm</location>
        <location evidence="1">Cytoskeleton</location>
        <location evidence="1">Cilium axoneme</location>
    </subcellularLocation>
</comment>
<evidence type="ECO:0000256" key="1">
    <source>
        <dbReference type="ARBA" id="ARBA00004430"/>
    </source>
</evidence>
<feature type="domain" description="F-box/LRR-repeat protein 15-like leucin rich repeat" evidence="2">
    <location>
        <begin position="191"/>
        <end position="267"/>
    </location>
</feature>
<evidence type="ECO:0000313" key="3">
    <source>
        <dbReference type="EMBL" id="KAK3242609.1"/>
    </source>
</evidence>
<evidence type="ECO:0000259" key="2">
    <source>
        <dbReference type="Pfam" id="PF25372"/>
    </source>
</evidence>
<dbReference type="Gene3D" id="3.80.10.10">
    <property type="entry name" value="Ribonuclease Inhibitor"/>
    <property type="match status" value="2"/>
</dbReference>
<dbReference type="GO" id="GO:0019005">
    <property type="term" value="C:SCF ubiquitin ligase complex"/>
    <property type="evidence" value="ECO:0007669"/>
    <property type="project" value="TreeGrafter"/>
</dbReference>
<comment type="caution">
    <text evidence="3">The sequence shown here is derived from an EMBL/GenBank/DDBJ whole genome shotgun (WGS) entry which is preliminary data.</text>
</comment>
<name>A0AAE0BV26_9CHLO</name>
<dbReference type="PANTHER" id="PTHR13318:SF190">
    <property type="entry name" value="PARTNER OF PAIRED, ISOFORM B"/>
    <property type="match status" value="1"/>
</dbReference>
<dbReference type="Proteomes" id="UP001190700">
    <property type="component" value="Unassembled WGS sequence"/>
</dbReference>
<dbReference type="InterPro" id="IPR032675">
    <property type="entry name" value="LRR_dom_sf"/>
</dbReference>
<organism evidence="3 4">
    <name type="scientific">Cymbomonas tetramitiformis</name>
    <dbReference type="NCBI Taxonomy" id="36881"/>
    <lineage>
        <taxon>Eukaryota</taxon>
        <taxon>Viridiplantae</taxon>
        <taxon>Chlorophyta</taxon>
        <taxon>Pyramimonadophyceae</taxon>
        <taxon>Pyramimonadales</taxon>
        <taxon>Pyramimonadaceae</taxon>
        <taxon>Cymbomonas</taxon>
    </lineage>
</organism>
<dbReference type="SMART" id="SM00367">
    <property type="entry name" value="LRR_CC"/>
    <property type="match status" value="6"/>
</dbReference>
<dbReference type="InterPro" id="IPR057207">
    <property type="entry name" value="FBXL15_LRR"/>
</dbReference>
<dbReference type="Pfam" id="PF13516">
    <property type="entry name" value="LRR_6"/>
    <property type="match status" value="1"/>
</dbReference>
<keyword evidence="4" id="KW-1185">Reference proteome</keyword>
<sequence length="356" mass="39026">MPILLSPPTNGLASLPDSAVDTILQNLQESPDGVPDCGALATLLAVAKENTFQKNVVKCELGKCLMSLPRTRRKAGWAERVLQNLRACPKMIRELDLERVPCMGDENFTLEGLEHFIHLRKLNISGHVYMRETELEHLKGLTNLTSLNLAYCSNIGDGGLGLLTHLRQLQSIVLKGTIITDNGPARLKELPNLTSINLHACRRITDAGLDGLKQLSKLTTVDLSCCSCEGGPELTDDGLEHLKGLANLTSINLRKCCAITDDGLVHLGDISNMTFINLGGCFRITDDGLKHLTRLENLTAIHLGRCNQITDDGLNHLMRLENLKDVRLLGCNRITQDGISRLQANSVKVYPSELQS</sequence>
<feature type="domain" description="F-box/LRR-repeat protein 15-like leucin rich repeat" evidence="2">
    <location>
        <begin position="268"/>
        <end position="346"/>
    </location>
</feature>
<dbReference type="PANTHER" id="PTHR13318">
    <property type="entry name" value="PARTNER OF PAIRED, ISOFORM B-RELATED"/>
    <property type="match status" value="1"/>
</dbReference>
<protein>
    <recommendedName>
        <fullName evidence="2">F-box/LRR-repeat protein 15-like leucin rich repeat domain-containing protein</fullName>
    </recommendedName>
</protein>
<accession>A0AAE0BV26</accession>
<dbReference type="GO" id="GO:0005930">
    <property type="term" value="C:axoneme"/>
    <property type="evidence" value="ECO:0007669"/>
    <property type="project" value="UniProtKB-SubCell"/>
</dbReference>
<dbReference type="Pfam" id="PF25372">
    <property type="entry name" value="DUF7885"/>
    <property type="match status" value="2"/>
</dbReference>
<dbReference type="SUPFAM" id="SSF52047">
    <property type="entry name" value="RNI-like"/>
    <property type="match status" value="1"/>
</dbReference>
<dbReference type="InterPro" id="IPR001611">
    <property type="entry name" value="Leu-rich_rpt"/>
</dbReference>